<feature type="transmembrane region" description="Helical" evidence="6">
    <location>
        <begin position="203"/>
        <end position="224"/>
    </location>
</feature>
<dbReference type="eggNOG" id="COG0628">
    <property type="taxonomic scope" value="Bacteria"/>
</dbReference>
<proteinExistence type="inferred from homology"/>
<evidence type="ECO:0000313" key="8">
    <source>
        <dbReference type="Proteomes" id="UP000002730"/>
    </source>
</evidence>
<keyword evidence="3 6" id="KW-0812">Transmembrane</keyword>
<accession>D9SQC2</accession>
<evidence type="ECO:0000313" key="7">
    <source>
        <dbReference type="EMBL" id="ADL50189.1"/>
    </source>
</evidence>
<keyword evidence="5 6" id="KW-0472">Membrane</keyword>
<feature type="transmembrane region" description="Helical" evidence="6">
    <location>
        <begin position="267"/>
        <end position="286"/>
    </location>
</feature>
<evidence type="ECO:0000256" key="4">
    <source>
        <dbReference type="ARBA" id="ARBA00022989"/>
    </source>
</evidence>
<evidence type="ECO:0008006" key="9">
    <source>
        <dbReference type="Google" id="ProtNLM"/>
    </source>
</evidence>
<evidence type="ECO:0000256" key="1">
    <source>
        <dbReference type="ARBA" id="ARBA00004141"/>
    </source>
</evidence>
<dbReference type="GO" id="GO:0016020">
    <property type="term" value="C:membrane"/>
    <property type="evidence" value="ECO:0007669"/>
    <property type="project" value="UniProtKB-SubCell"/>
</dbReference>
<gene>
    <name evidence="7" type="ordered locus">Clocel_0411</name>
</gene>
<evidence type="ECO:0000256" key="5">
    <source>
        <dbReference type="ARBA" id="ARBA00023136"/>
    </source>
</evidence>
<sequence>MNIFENITKSSIIKKMAIIGVIIAIIYMLKSMINLLLLTFIFTFIFSQIHKFVYTKVNSWIKLSSKMVTISVYVIILAIIVIMSIRYIPQVTQQLIDIINLLSTFNLEQVHDKVGDTIFNIIKEIQIQDYLKQSEDKIIELATQIGTFSMNVVIAFLLSFFFILEKEEIIAFGQRLEGSKLAFAYEYCKYCGGIFLNSFGKVIQLQIVIAFINSVLSVIALAIMGFPQALGIGTMIFILGLIPVAGVIVSLVPLSIIAFNIGGMVKIIEVIIMIAVLHALESYVLNPKLMSMKTKLPVFMVFVILLVGEHLMGVWGLLLGIPLFIFFLDIFDIKVEG</sequence>
<keyword evidence="4 6" id="KW-1133">Transmembrane helix</keyword>
<dbReference type="InterPro" id="IPR002549">
    <property type="entry name" value="AI-2E-like"/>
</dbReference>
<evidence type="ECO:0000256" key="3">
    <source>
        <dbReference type="ARBA" id="ARBA00022692"/>
    </source>
</evidence>
<dbReference type="GO" id="GO:0055085">
    <property type="term" value="P:transmembrane transport"/>
    <property type="evidence" value="ECO:0007669"/>
    <property type="project" value="TreeGrafter"/>
</dbReference>
<protein>
    <recommendedName>
        <fullName evidence="9">AI-2E family transporter</fullName>
    </recommendedName>
</protein>
<dbReference type="PANTHER" id="PTHR21716">
    <property type="entry name" value="TRANSMEMBRANE PROTEIN"/>
    <property type="match status" value="1"/>
</dbReference>
<keyword evidence="8" id="KW-1185">Reference proteome</keyword>
<comment type="subcellular location">
    <subcellularLocation>
        <location evidence="1">Membrane</location>
        <topology evidence="1">Multi-pass membrane protein</topology>
    </subcellularLocation>
</comment>
<dbReference type="Proteomes" id="UP000002730">
    <property type="component" value="Chromosome"/>
</dbReference>
<dbReference type="Pfam" id="PF01594">
    <property type="entry name" value="AI-2E_transport"/>
    <property type="match status" value="1"/>
</dbReference>
<organism evidence="7 8">
    <name type="scientific">Clostridium cellulovorans (strain ATCC 35296 / DSM 3052 / OCM 3 / 743B)</name>
    <dbReference type="NCBI Taxonomy" id="573061"/>
    <lineage>
        <taxon>Bacteria</taxon>
        <taxon>Bacillati</taxon>
        <taxon>Bacillota</taxon>
        <taxon>Clostridia</taxon>
        <taxon>Eubacteriales</taxon>
        <taxon>Clostridiaceae</taxon>
        <taxon>Clostridium</taxon>
    </lineage>
</organism>
<dbReference type="HOGENOM" id="CLU_053149_0_0_9"/>
<feature type="transmembrane region" description="Helical" evidence="6">
    <location>
        <begin position="236"/>
        <end position="261"/>
    </location>
</feature>
<reference evidence="7 8" key="1">
    <citation type="submission" date="2010-08" db="EMBL/GenBank/DDBJ databases">
        <title>Complete sequence of Clostridium cellulovorans 743B.</title>
        <authorList>
            <consortium name="US DOE Joint Genome Institute"/>
            <person name="Lucas S."/>
            <person name="Copeland A."/>
            <person name="Lapidus A."/>
            <person name="Cheng J.-F."/>
            <person name="Bruce D."/>
            <person name="Goodwin L."/>
            <person name="Pitluck S."/>
            <person name="Chertkov O."/>
            <person name="Detter J.C."/>
            <person name="Han C."/>
            <person name="Tapia R."/>
            <person name="Land M."/>
            <person name="Hauser L."/>
            <person name="Chang Y.-J."/>
            <person name="Jeffries C."/>
            <person name="Kyrpides N."/>
            <person name="Ivanova N."/>
            <person name="Mikhailova N."/>
            <person name="Hemme C.L."/>
            <person name="Woyke T."/>
        </authorList>
    </citation>
    <scope>NUCLEOTIDE SEQUENCE [LARGE SCALE GENOMIC DNA]</scope>
    <source>
        <strain evidence="8">ATCC 35296 / DSM 3052 / OCM 3 / 743B</strain>
    </source>
</reference>
<feature type="transmembrane region" description="Helical" evidence="6">
    <location>
        <begin position="141"/>
        <end position="164"/>
    </location>
</feature>
<dbReference type="STRING" id="573061.Clocel_0411"/>
<dbReference type="KEGG" id="ccb:Clocel_0411"/>
<dbReference type="EMBL" id="CP002160">
    <property type="protein sequence ID" value="ADL50189.1"/>
    <property type="molecule type" value="Genomic_DNA"/>
</dbReference>
<evidence type="ECO:0000256" key="2">
    <source>
        <dbReference type="ARBA" id="ARBA00009773"/>
    </source>
</evidence>
<comment type="similarity">
    <text evidence="2">Belongs to the autoinducer-2 exporter (AI-2E) (TC 2.A.86) family.</text>
</comment>
<dbReference type="PANTHER" id="PTHR21716:SF62">
    <property type="entry name" value="TRANSPORT PROTEIN YDBI-RELATED"/>
    <property type="match status" value="1"/>
</dbReference>
<feature type="transmembrane region" description="Helical" evidence="6">
    <location>
        <begin position="298"/>
        <end position="328"/>
    </location>
</feature>
<dbReference type="RefSeq" id="WP_010075043.1">
    <property type="nucleotide sequence ID" value="NC_014393.1"/>
</dbReference>
<feature type="transmembrane region" description="Helical" evidence="6">
    <location>
        <begin position="21"/>
        <end position="47"/>
    </location>
</feature>
<name>D9SQC2_CLOC7</name>
<feature type="transmembrane region" description="Helical" evidence="6">
    <location>
        <begin position="67"/>
        <end position="88"/>
    </location>
</feature>
<dbReference type="AlphaFoldDB" id="D9SQC2"/>
<dbReference type="OrthoDB" id="9772136at2"/>
<evidence type="ECO:0000256" key="6">
    <source>
        <dbReference type="SAM" id="Phobius"/>
    </source>
</evidence>